<keyword evidence="5" id="KW-0804">Transcription</keyword>
<dbReference type="GO" id="GO:0000160">
    <property type="term" value="P:phosphorelay signal transduction system"/>
    <property type="evidence" value="ECO:0007669"/>
    <property type="project" value="InterPro"/>
</dbReference>
<dbReference type="PRINTS" id="PR00038">
    <property type="entry name" value="HTHLUXR"/>
</dbReference>
<evidence type="ECO:0000256" key="1">
    <source>
        <dbReference type="ARBA" id="ARBA00018672"/>
    </source>
</evidence>
<dbReference type="InterPro" id="IPR011006">
    <property type="entry name" value="CheY-like_superfamily"/>
</dbReference>
<evidence type="ECO:0000259" key="8">
    <source>
        <dbReference type="PROSITE" id="PS50110"/>
    </source>
</evidence>
<evidence type="ECO:0000313" key="9">
    <source>
        <dbReference type="EMBL" id="MBC8543707.1"/>
    </source>
</evidence>
<dbReference type="PANTHER" id="PTHR43214">
    <property type="entry name" value="TWO-COMPONENT RESPONSE REGULATOR"/>
    <property type="match status" value="1"/>
</dbReference>
<keyword evidence="2 7" id="KW-0597">Phosphoprotein</keyword>
<comment type="caution">
    <text evidence="9">The sequence shown here is derived from an EMBL/GenBank/DDBJ whole genome shotgun (WGS) entry which is preliminary data.</text>
</comment>
<dbReference type="PROSITE" id="PS50110">
    <property type="entry name" value="RESPONSE_REGULATORY"/>
    <property type="match status" value="1"/>
</dbReference>
<evidence type="ECO:0000256" key="3">
    <source>
        <dbReference type="ARBA" id="ARBA00023015"/>
    </source>
</evidence>
<dbReference type="InterPro" id="IPR000792">
    <property type="entry name" value="Tscrpt_reg_LuxR_C"/>
</dbReference>
<dbReference type="SUPFAM" id="SSF46894">
    <property type="entry name" value="C-terminal effector domain of the bipartite response regulators"/>
    <property type="match status" value="1"/>
</dbReference>
<evidence type="ECO:0000256" key="5">
    <source>
        <dbReference type="ARBA" id="ARBA00023163"/>
    </source>
</evidence>
<accession>A0A926HXF5</accession>
<dbReference type="InterPro" id="IPR058245">
    <property type="entry name" value="NreC/VraR/RcsB-like_REC"/>
</dbReference>
<dbReference type="AlphaFoldDB" id="A0A926HXF5"/>
<evidence type="ECO:0000256" key="6">
    <source>
        <dbReference type="ARBA" id="ARBA00024867"/>
    </source>
</evidence>
<dbReference type="GO" id="GO:0006355">
    <property type="term" value="P:regulation of DNA-templated transcription"/>
    <property type="evidence" value="ECO:0007669"/>
    <property type="project" value="InterPro"/>
</dbReference>
<dbReference type="EMBL" id="JACRSQ010000012">
    <property type="protein sequence ID" value="MBC8543707.1"/>
    <property type="molecule type" value="Genomic_DNA"/>
</dbReference>
<dbReference type="InterPro" id="IPR039420">
    <property type="entry name" value="WalR-like"/>
</dbReference>
<dbReference type="Pfam" id="PF00072">
    <property type="entry name" value="Response_reg"/>
    <property type="match status" value="1"/>
</dbReference>
<feature type="modified residue" description="4-aspartylphosphate" evidence="7">
    <location>
        <position position="56"/>
    </location>
</feature>
<evidence type="ECO:0000256" key="7">
    <source>
        <dbReference type="PROSITE-ProRule" id="PRU00169"/>
    </source>
</evidence>
<dbReference type="GO" id="GO:0003677">
    <property type="term" value="F:DNA binding"/>
    <property type="evidence" value="ECO:0007669"/>
    <property type="project" value="UniProtKB-KW"/>
</dbReference>
<keyword evidence="4" id="KW-0238">DNA-binding</keyword>
<evidence type="ECO:0000256" key="2">
    <source>
        <dbReference type="ARBA" id="ARBA00022553"/>
    </source>
</evidence>
<protein>
    <recommendedName>
        <fullName evidence="1">Stage 0 sporulation protein A homolog</fullName>
    </recommendedName>
</protein>
<dbReference type="InterPro" id="IPR016032">
    <property type="entry name" value="Sig_transdc_resp-reg_C-effctor"/>
</dbReference>
<evidence type="ECO:0000313" key="10">
    <source>
        <dbReference type="Proteomes" id="UP000657006"/>
    </source>
</evidence>
<sequence length="225" mass="25709">MKPITVAICDDAIFLCESFKAEIEYETDLCFAGEAHNPAECIQLVKTQIFDVLLLDIQMETETDGLEVIPIIKSINPDIKIIILTSHLNDDYIFTAFASEVDNYICKDTPSNMIFDMIRDVYWGRASLNLNISRSLTRKAADISKAQKSLLYLVEIVSKLSTGEFEVLKLISEGNSYREIARLRFVEEGTIRVMASRILKKFSCKNMNQLLNQLNHANIFELFHR</sequence>
<dbReference type="SUPFAM" id="SSF52172">
    <property type="entry name" value="CheY-like"/>
    <property type="match status" value="1"/>
</dbReference>
<proteinExistence type="predicted"/>
<organism evidence="9 10">
    <name type="scientific">Bianquea renquensis</name>
    <dbReference type="NCBI Taxonomy" id="2763661"/>
    <lineage>
        <taxon>Bacteria</taxon>
        <taxon>Bacillati</taxon>
        <taxon>Bacillota</taxon>
        <taxon>Clostridia</taxon>
        <taxon>Eubacteriales</taxon>
        <taxon>Bianqueaceae</taxon>
        <taxon>Bianquea</taxon>
    </lineage>
</organism>
<dbReference type="Proteomes" id="UP000657006">
    <property type="component" value="Unassembled WGS sequence"/>
</dbReference>
<comment type="function">
    <text evidence="6">May play the central regulatory role in sporulation. It may be an element of the effector pathway responsible for the activation of sporulation genes in response to nutritional stress. Spo0A may act in concert with spo0H (a sigma factor) to control the expression of some genes that are critical to the sporulation process.</text>
</comment>
<gene>
    <name evidence="9" type="ORF">H8730_09130</name>
</gene>
<keyword evidence="3" id="KW-0805">Transcription regulation</keyword>
<dbReference type="Pfam" id="PF00196">
    <property type="entry name" value="GerE"/>
    <property type="match status" value="1"/>
</dbReference>
<dbReference type="InterPro" id="IPR001789">
    <property type="entry name" value="Sig_transdc_resp-reg_receiver"/>
</dbReference>
<keyword evidence="10" id="KW-1185">Reference proteome</keyword>
<dbReference type="SMART" id="SM00421">
    <property type="entry name" value="HTH_LUXR"/>
    <property type="match status" value="1"/>
</dbReference>
<feature type="domain" description="Response regulatory" evidence="8">
    <location>
        <begin position="5"/>
        <end position="122"/>
    </location>
</feature>
<dbReference type="CDD" id="cd17535">
    <property type="entry name" value="REC_NarL-like"/>
    <property type="match status" value="1"/>
</dbReference>
<reference evidence="9" key="1">
    <citation type="submission" date="2020-08" db="EMBL/GenBank/DDBJ databases">
        <title>Genome public.</title>
        <authorList>
            <person name="Liu C."/>
            <person name="Sun Q."/>
        </authorList>
    </citation>
    <scope>NUCLEOTIDE SEQUENCE</scope>
    <source>
        <strain evidence="9">NSJ-32</strain>
    </source>
</reference>
<dbReference type="SMART" id="SM00448">
    <property type="entry name" value="REC"/>
    <property type="match status" value="1"/>
</dbReference>
<name>A0A926HXF5_9FIRM</name>
<dbReference type="RefSeq" id="WP_177715691.1">
    <property type="nucleotide sequence ID" value="NZ_JACRSQ010000012.1"/>
</dbReference>
<dbReference type="Gene3D" id="3.40.50.2300">
    <property type="match status" value="1"/>
</dbReference>
<evidence type="ECO:0000256" key="4">
    <source>
        <dbReference type="ARBA" id="ARBA00023125"/>
    </source>
</evidence>